<sequence>MAVYLVYEKVQETAGAVEYRYGPDESRLTTSVVVDPQDPTAWPSVGGEDPMMPTVVRGIVKRQRATGSWPDRGVIEH</sequence>
<keyword evidence="2" id="KW-1185">Reference proteome</keyword>
<name>A0A323V6N1_9ACTN</name>
<dbReference type="Proteomes" id="UP000247602">
    <property type="component" value="Unassembled WGS sequence"/>
</dbReference>
<protein>
    <submittedName>
        <fullName evidence="1">Uncharacterized protein</fullName>
    </submittedName>
</protein>
<dbReference type="EMBL" id="QKNV01000279">
    <property type="protein sequence ID" value="PZA19730.1"/>
    <property type="molecule type" value="Genomic_DNA"/>
</dbReference>
<organism evidence="1 2">
    <name type="scientific">Modestobacter versicolor</name>
    <dbReference type="NCBI Taxonomy" id="429133"/>
    <lineage>
        <taxon>Bacteria</taxon>
        <taxon>Bacillati</taxon>
        <taxon>Actinomycetota</taxon>
        <taxon>Actinomycetes</taxon>
        <taxon>Geodermatophilales</taxon>
        <taxon>Geodermatophilaceae</taxon>
        <taxon>Modestobacter</taxon>
    </lineage>
</organism>
<reference evidence="1 2" key="1">
    <citation type="submission" date="2018-06" db="EMBL/GenBank/DDBJ databases">
        <title>Draft genome sequence of Modestobacter versicolor CP153-2.</title>
        <authorList>
            <person name="Gundlapally S.R."/>
        </authorList>
    </citation>
    <scope>NUCLEOTIDE SEQUENCE [LARGE SCALE GENOMIC DNA]</scope>
    <source>
        <strain evidence="1 2">CP153-2</strain>
    </source>
</reference>
<accession>A0A323V6N1</accession>
<evidence type="ECO:0000313" key="2">
    <source>
        <dbReference type="Proteomes" id="UP000247602"/>
    </source>
</evidence>
<comment type="caution">
    <text evidence="1">The sequence shown here is derived from an EMBL/GenBank/DDBJ whole genome shotgun (WGS) entry which is preliminary data.</text>
</comment>
<dbReference type="AlphaFoldDB" id="A0A323V6N1"/>
<evidence type="ECO:0000313" key="1">
    <source>
        <dbReference type="EMBL" id="PZA19730.1"/>
    </source>
</evidence>
<gene>
    <name evidence="1" type="ORF">DMO24_19155</name>
</gene>
<proteinExistence type="predicted"/>